<protein>
    <recommendedName>
        <fullName evidence="4">BEN domain-containing protein</fullName>
    </recommendedName>
</protein>
<reference evidence="2" key="1">
    <citation type="submission" date="2023-01" db="EMBL/GenBank/DDBJ databases">
        <title>Genome assembly of the deep-sea coral Lophelia pertusa.</title>
        <authorList>
            <person name="Herrera S."/>
            <person name="Cordes E."/>
        </authorList>
    </citation>
    <scope>NUCLEOTIDE SEQUENCE</scope>
    <source>
        <strain evidence="2">USNM1676648</strain>
        <tissue evidence="2">Polyp</tissue>
    </source>
</reference>
<feature type="compositionally biased region" description="Polar residues" evidence="1">
    <location>
        <begin position="224"/>
        <end position="238"/>
    </location>
</feature>
<evidence type="ECO:0008006" key="4">
    <source>
        <dbReference type="Google" id="ProtNLM"/>
    </source>
</evidence>
<sequence length="496" mass="55127">MGKLNFSVVAWNTANGQQLEAIAVKKLAVGSDDPVVGTHVQMQYNSQIWKGQIMSLHENMKSAKSALENELEDSPGVRTENDNSDNEGNKRKRTKNTRFEEYDVSHGDGDAQDGETVNKKQKTNSGKENQKEKSKTQDGKTLKKKQKTNSGKENKKQETISEDAAEKERKKIERERAREAKEKERKALAERNNQILNQMVSMVGNGESFNSDVVGDCVAIISDDSQTTESQAQITETPKGTRRQPETENSTEMQLQRTITELQNVVPRPEITITQLQRTLQSLQHTVTPNLLTPPSSAETRPLQMKNVAARPIAIVGGKCPRKSLIPVAPRTPGDMSDLSDGEVESCHSCTRLKLKIEDLQKKIKEYEGQVSSPPRPGKIHSIVADRYKMVELTPGSQVFIHQHLLQQAITKPTFKNAASFLLNCFYSNDELAGMNLTGANSKPHPDKDIIESIIGFVVREMAKDSPSPSAIKFALRNKLTALQSRKSKIETATSL</sequence>
<feature type="region of interest" description="Disordered" evidence="1">
    <location>
        <begin position="224"/>
        <end position="254"/>
    </location>
</feature>
<feature type="compositionally biased region" description="Basic and acidic residues" evidence="1">
    <location>
        <begin position="97"/>
        <end position="109"/>
    </location>
</feature>
<evidence type="ECO:0000313" key="2">
    <source>
        <dbReference type="EMBL" id="KAJ7354926.1"/>
    </source>
</evidence>
<dbReference type="EMBL" id="MU827330">
    <property type="protein sequence ID" value="KAJ7354926.1"/>
    <property type="molecule type" value="Genomic_DNA"/>
</dbReference>
<gene>
    <name evidence="2" type="ORF">OS493_029035</name>
</gene>
<comment type="caution">
    <text evidence="2">The sequence shown here is derived from an EMBL/GenBank/DDBJ whole genome shotgun (WGS) entry which is preliminary data.</text>
</comment>
<evidence type="ECO:0000313" key="3">
    <source>
        <dbReference type="Proteomes" id="UP001163046"/>
    </source>
</evidence>
<proteinExistence type="predicted"/>
<dbReference type="Gene3D" id="1.10.10.2590">
    <property type="entry name" value="BEN domain"/>
    <property type="match status" value="1"/>
</dbReference>
<feature type="compositionally biased region" description="Basic and acidic residues" evidence="1">
    <location>
        <begin position="150"/>
        <end position="186"/>
    </location>
</feature>
<dbReference type="OrthoDB" id="5974792at2759"/>
<evidence type="ECO:0000256" key="1">
    <source>
        <dbReference type="SAM" id="MobiDB-lite"/>
    </source>
</evidence>
<accession>A0A9X0CI90</accession>
<keyword evidence="3" id="KW-1185">Reference proteome</keyword>
<feature type="compositionally biased region" description="Basic and acidic residues" evidence="1">
    <location>
        <begin position="128"/>
        <end position="141"/>
    </location>
</feature>
<organism evidence="2 3">
    <name type="scientific">Desmophyllum pertusum</name>
    <dbReference type="NCBI Taxonomy" id="174260"/>
    <lineage>
        <taxon>Eukaryota</taxon>
        <taxon>Metazoa</taxon>
        <taxon>Cnidaria</taxon>
        <taxon>Anthozoa</taxon>
        <taxon>Hexacorallia</taxon>
        <taxon>Scleractinia</taxon>
        <taxon>Caryophylliina</taxon>
        <taxon>Caryophylliidae</taxon>
        <taxon>Desmophyllum</taxon>
    </lineage>
</organism>
<dbReference type="AlphaFoldDB" id="A0A9X0CI90"/>
<dbReference type="Proteomes" id="UP001163046">
    <property type="component" value="Unassembled WGS sequence"/>
</dbReference>
<feature type="region of interest" description="Disordered" evidence="1">
    <location>
        <begin position="64"/>
        <end position="186"/>
    </location>
</feature>
<name>A0A9X0CI90_9CNID</name>